<feature type="transmembrane region" description="Helical" evidence="2">
    <location>
        <begin position="49"/>
        <end position="69"/>
    </location>
</feature>
<sequence>MSPLLFGLPGWVAVLVGVLVVAGALITLVGSFGLIRLPDFYSRGHAPSLGATVGGGTILVASVVAFTALRGRLSVHEILIAVFLTITTPVTLMMLGRASLYRDRIEGRPGASGKPDPEPDPDADEQG</sequence>
<evidence type="ECO:0000256" key="2">
    <source>
        <dbReference type="SAM" id="Phobius"/>
    </source>
</evidence>
<evidence type="ECO:0000313" key="3">
    <source>
        <dbReference type="EMBL" id="MCK0195382.1"/>
    </source>
</evidence>
<proteinExistence type="predicted"/>
<protein>
    <submittedName>
        <fullName evidence="3">Monovalent cation/H(+) antiporter subunit G</fullName>
    </submittedName>
</protein>
<dbReference type="Proteomes" id="UP001203284">
    <property type="component" value="Unassembled WGS sequence"/>
</dbReference>
<dbReference type="EMBL" id="JALKCH010000001">
    <property type="protein sequence ID" value="MCK0195382.1"/>
    <property type="molecule type" value="Genomic_DNA"/>
</dbReference>
<organism evidence="3 4">
    <name type="scientific">Ancylobacter crimeensis</name>
    <dbReference type="NCBI Taxonomy" id="2579147"/>
    <lineage>
        <taxon>Bacteria</taxon>
        <taxon>Pseudomonadati</taxon>
        <taxon>Pseudomonadota</taxon>
        <taxon>Alphaproteobacteria</taxon>
        <taxon>Hyphomicrobiales</taxon>
        <taxon>Xanthobacteraceae</taxon>
        <taxon>Ancylobacter</taxon>
    </lineage>
</organism>
<name>A0ABT0D619_9HYPH</name>
<accession>A0ABT0D619</accession>
<feature type="compositionally biased region" description="Acidic residues" evidence="1">
    <location>
        <begin position="118"/>
        <end position="127"/>
    </location>
</feature>
<dbReference type="PANTHER" id="PTHR34703:SF1">
    <property type="entry name" value="ANTIPORTER SUBUNIT MNHG2-RELATED"/>
    <property type="match status" value="1"/>
</dbReference>
<dbReference type="PANTHER" id="PTHR34703">
    <property type="entry name" value="ANTIPORTER SUBUNIT MNHG2-RELATED"/>
    <property type="match status" value="1"/>
</dbReference>
<feature type="transmembrane region" description="Helical" evidence="2">
    <location>
        <begin position="12"/>
        <end position="37"/>
    </location>
</feature>
<evidence type="ECO:0000313" key="4">
    <source>
        <dbReference type="Proteomes" id="UP001203284"/>
    </source>
</evidence>
<feature type="region of interest" description="Disordered" evidence="1">
    <location>
        <begin position="106"/>
        <end position="127"/>
    </location>
</feature>
<evidence type="ECO:0000256" key="1">
    <source>
        <dbReference type="SAM" id="MobiDB-lite"/>
    </source>
</evidence>
<keyword evidence="2" id="KW-1133">Transmembrane helix</keyword>
<comment type="caution">
    <text evidence="3">The sequence shown here is derived from an EMBL/GenBank/DDBJ whole genome shotgun (WGS) entry which is preliminary data.</text>
</comment>
<reference evidence="3 4" key="1">
    <citation type="submission" date="2022-04" db="EMBL/GenBank/DDBJ databases">
        <authorList>
            <person name="Grouzdev D.S."/>
            <person name="Pantiukh K.S."/>
            <person name="Krutkina M.S."/>
        </authorList>
    </citation>
    <scope>NUCLEOTIDE SEQUENCE [LARGE SCALE GENOMIC DNA]</scope>
    <source>
        <strain evidence="3 4">6x-1</strain>
    </source>
</reference>
<dbReference type="RefSeq" id="WP_247025671.1">
    <property type="nucleotide sequence ID" value="NZ_JALKCH010000001.1"/>
</dbReference>
<dbReference type="Pfam" id="PF03334">
    <property type="entry name" value="PhaG_MnhG_YufB"/>
    <property type="match status" value="1"/>
</dbReference>
<keyword evidence="4" id="KW-1185">Reference proteome</keyword>
<keyword evidence="2" id="KW-0812">Transmembrane</keyword>
<feature type="transmembrane region" description="Helical" evidence="2">
    <location>
        <begin position="75"/>
        <end position="95"/>
    </location>
</feature>
<dbReference type="NCBIfam" id="TIGR01300">
    <property type="entry name" value="CPA3_mnhG_phaG"/>
    <property type="match status" value="1"/>
</dbReference>
<keyword evidence="2" id="KW-0472">Membrane</keyword>
<gene>
    <name evidence="3" type="primary">mnhG</name>
    <name evidence="3" type="ORF">MWN34_00490</name>
</gene>
<dbReference type="InterPro" id="IPR005133">
    <property type="entry name" value="PhaG_MnhG_YufB"/>
</dbReference>